<sequence>MPMNPRHLTIPVLGVQLTVFGRANPDQVSTTDHFPPPSNMAQSIHETAPGTSEIHSPGYVRHTISSSQRQRKPQMSDRKRSASKNSANTGFPNLHVEHVAREGFMPNSSVRSNTRAETSSLQAGYTPARVSRPSPQPTSTSSQLPNSPPPKYMERSELPIQSHTTNFPPSPVLSLSPPPLYHERTPEQERGILACSHADEDSRESETVLPSLGVLAKSFFNSSIAGSLTDYNASYQANRPATPTFLPMCCANRRKAYADSTIASRQRQRGRQISSPKRSAPDNSTNAAKSEFQEKALKFLERWSNKTVHNFNEGLDTNPNLDDHSRASLADIFAAVDSIPSSRAVALDAYLHSII</sequence>
<dbReference type="Proteomes" id="UP000663850">
    <property type="component" value="Unassembled WGS sequence"/>
</dbReference>
<name>A0A8H3BBF3_9AGAM</name>
<feature type="region of interest" description="Disordered" evidence="1">
    <location>
        <begin position="260"/>
        <end position="288"/>
    </location>
</feature>
<accession>A0A8H3BBF3</accession>
<organism evidence="2 3">
    <name type="scientific">Rhizoctonia solani</name>
    <dbReference type="NCBI Taxonomy" id="456999"/>
    <lineage>
        <taxon>Eukaryota</taxon>
        <taxon>Fungi</taxon>
        <taxon>Dikarya</taxon>
        <taxon>Basidiomycota</taxon>
        <taxon>Agaricomycotina</taxon>
        <taxon>Agaricomycetes</taxon>
        <taxon>Cantharellales</taxon>
        <taxon>Ceratobasidiaceae</taxon>
        <taxon>Rhizoctonia</taxon>
    </lineage>
</organism>
<reference evidence="2" key="1">
    <citation type="submission" date="2021-01" db="EMBL/GenBank/DDBJ databases">
        <authorList>
            <person name="Kaushik A."/>
        </authorList>
    </citation>
    <scope>NUCLEOTIDE SEQUENCE</scope>
    <source>
        <strain evidence="2">Type strain: AG8-Rh-89/</strain>
    </source>
</reference>
<proteinExistence type="predicted"/>
<comment type="caution">
    <text evidence="2">The sequence shown here is derived from an EMBL/GenBank/DDBJ whole genome shotgun (WGS) entry which is preliminary data.</text>
</comment>
<dbReference type="EMBL" id="CAJMWZ010002317">
    <property type="protein sequence ID" value="CAE6452982.1"/>
    <property type="molecule type" value="Genomic_DNA"/>
</dbReference>
<protein>
    <submittedName>
        <fullName evidence="2">Uncharacterized protein</fullName>
    </submittedName>
</protein>
<evidence type="ECO:0000256" key="1">
    <source>
        <dbReference type="SAM" id="MobiDB-lite"/>
    </source>
</evidence>
<evidence type="ECO:0000313" key="2">
    <source>
        <dbReference type="EMBL" id="CAE6452982.1"/>
    </source>
</evidence>
<gene>
    <name evidence="2" type="ORF">RDB_LOCUS43000</name>
</gene>
<feature type="compositionally biased region" description="Low complexity" evidence="1">
    <location>
        <begin position="131"/>
        <end position="145"/>
    </location>
</feature>
<dbReference type="AlphaFoldDB" id="A0A8H3BBF3"/>
<feature type="compositionally biased region" description="Polar residues" evidence="1">
    <location>
        <begin position="39"/>
        <end position="54"/>
    </location>
</feature>
<feature type="compositionally biased region" description="Polar residues" evidence="1">
    <location>
        <begin position="106"/>
        <end position="123"/>
    </location>
</feature>
<evidence type="ECO:0000313" key="3">
    <source>
        <dbReference type="Proteomes" id="UP000663850"/>
    </source>
</evidence>
<feature type="region of interest" description="Disordered" evidence="1">
    <location>
        <begin position="26"/>
        <end position="154"/>
    </location>
</feature>